<gene>
    <name evidence="2" type="ORF">JI739_20590</name>
</gene>
<reference evidence="2" key="1">
    <citation type="submission" date="2021-01" db="EMBL/GenBank/DDBJ databases">
        <title>Ramlibacter sp. strain AW1 16S ribosomal RNA gene Genome sequencing and assembly.</title>
        <authorList>
            <person name="Kang M."/>
        </authorList>
    </citation>
    <scope>NUCLEOTIDE SEQUENCE</scope>
    <source>
        <strain evidence="2">AW1</strain>
    </source>
</reference>
<evidence type="ECO:0000313" key="3">
    <source>
        <dbReference type="Proteomes" id="UP000613011"/>
    </source>
</evidence>
<name>A0A936ZX66_9BURK</name>
<keyword evidence="1" id="KW-0472">Membrane</keyword>
<dbReference type="EMBL" id="JAEQNA010000009">
    <property type="protein sequence ID" value="MBL0422745.1"/>
    <property type="molecule type" value="Genomic_DNA"/>
</dbReference>
<organism evidence="2 3">
    <name type="scientific">Ramlibacter aurantiacus</name>
    <dbReference type="NCBI Taxonomy" id="2801330"/>
    <lineage>
        <taxon>Bacteria</taxon>
        <taxon>Pseudomonadati</taxon>
        <taxon>Pseudomonadota</taxon>
        <taxon>Betaproteobacteria</taxon>
        <taxon>Burkholderiales</taxon>
        <taxon>Comamonadaceae</taxon>
        <taxon>Ramlibacter</taxon>
    </lineage>
</organism>
<dbReference type="RefSeq" id="WP_201685879.1">
    <property type="nucleotide sequence ID" value="NZ_JAEQNA010000009.1"/>
</dbReference>
<sequence length="156" mass="15845">MASTLPFGGPRPRWAVRITTLLVWALALFSAAYWILRFMGTPTGVASAPPALRSPPPANADAVARLLGGGPANTASTAAAPDLAGRFVLTGVVADRRGGGAALIAVDGRPPRPFLVGGQVTEGLIVQAVEGRRVMLGASRGGPHDLVLELPAPASP</sequence>
<proteinExistence type="predicted"/>
<evidence type="ECO:0000256" key="1">
    <source>
        <dbReference type="SAM" id="Phobius"/>
    </source>
</evidence>
<keyword evidence="1" id="KW-1133">Transmembrane helix</keyword>
<keyword evidence="1" id="KW-0812">Transmembrane</keyword>
<protein>
    <submittedName>
        <fullName evidence="2">General secretion pathway protein C</fullName>
    </submittedName>
</protein>
<dbReference type="Proteomes" id="UP000613011">
    <property type="component" value="Unassembled WGS sequence"/>
</dbReference>
<dbReference type="AlphaFoldDB" id="A0A936ZX66"/>
<feature type="transmembrane region" description="Helical" evidence="1">
    <location>
        <begin position="14"/>
        <end position="36"/>
    </location>
</feature>
<evidence type="ECO:0000313" key="2">
    <source>
        <dbReference type="EMBL" id="MBL0422745.1"/>
    </source>
</evidence>
<accession>A0A936ZX66</accession>
<keyword evidence="3" id="KW-1185">Reference proteome</keyword>
<comment type="caution">
    <text evidence="2">The sequence shown here is derived from an EMBL/GenBank/DDBJ whole genome shotgun (WGS) entry which is preliminary data.</text>
</comment>